<dbReference type="AlphaFoldDB" id="A0A0B7AMA1"/>
<gene>
    <name evidence="1" type="primary">ORF127850</name>
</gene>
<accession>A0A0B7AMA1</accession>
<organism evidence="1">
    <name type="scientific">Arion vulgaris</name>
    <dbReference type="NCBI Taxonomy" id="1028688"/>
    <lineage>
        <taxon>Eukaryota</taxon>
        <taxon>Metazoa</taxon>
        <taxon>Spiralia</taxon>
        <taxon>Lophotrochozoa</taxon>
        <taxon>Mollusca</taxon>
        <taxon>Gastropoda</taxon>
        <taxon>Heterobranchia</taxon>
        <taxon>Euthyneura</taxon>
        <taxon>Panpulmonata</taxon>
        <taxon>Eupulmonata</taxon>
        <taxon>Stylommatophora</taxon>
        <taxon>Helicina</taxon>
        <taxon>Arionoidea</taxon>
        <taxon>Arionidae</taxon>
        <taxon>Arion</taxon>
    </lineage>
</organism>
<reference evidence="1" key="1">
    <citation type="submission" date="2014-12" db="EMBL/GenBank/DDBJ databases">
        <title>Insight into the proteome of Arion vulgaris.</title>
        <authorList>
            <person name="Aradska J."/>
            <person name="Bulat T."/>
            <person name="Smidak R."/>
            <person name="Sarate P."/>
            <person name="Gangsoo J."/>
            <person name="Sialana F."/>
            <person name="Bilban M."/>
            <person name="Lubec G."/>
        </authorList>
    </citation>
    <scope>NUCLEOTIDE SEQUENCE</scope>
    <source>
        <tissue evidence="1">Skin</tissue>
    </source>
</reference>
<protein>
    <submittedName>
        <fullName evidence="1">Uncharacterized protein</fullName>
    </submittedName>
</protein>
<sequence>MSEDGMKYTHNQPSNCFRVPPSRFVVNVYSSSLPHNCADPQGNGDFLSGFTLLAFSSPSSLALPRLPTQSSGFNSCRWYHLLSYLADETSDYISGIF</sequence>
<evidence type="ECO:0000313" key="1">
    <source>
        <dbReference type="EMBL" id="CEK81762.1"/>
    </source>
</evidence>
<name>A0A0B7AMA1_9EUPU</name>
<dbReference type="EMBL" id="HACG01034897">
    <property type="protein sequence ID" value="CEK81762.1"/>
    <property type="molecule type" value="Transcribed_RNA"/>
</dbReference>
<proteinExistence type="predicted"/>